<name>A0A2P8D1V9_9BACT</name>
<comment type="caution">
    <text evidence="2">The sequence shown here is derived from an EMBL/GenBank/DDBJ whole genome shotgun (WGS) entry which is preliminary data.</text>
</comment>
<evidence type="ECO:0000313" key="2">
    <source>
        <dbReference type="EMBL" id="PSK91204.1"/>
    </source>
</evidence>
<evidence type="ECO:0000313" key="3">
    <source>
        <dbReference type="Proteomes" id="UP000240572"/>
    </source>
</evidence>
<dbReference type="Proteomes" id="UP000240572">
    <property type="component" value="Unassembled WGS sequence"/>
</dbReference>
<organism evidence="2 3">
    <name type="scientific">Taibaiella chishuiensis</name>
    <dbReference type="NCBI Taxonomy" id="1434707"/>
    <lineage>
        <taxon>Bacteria</taxon>
        <taxon>Pseudomonadati</taxon>
        <taxon>Bacteroidota</taxon>
        <taxon>Chitinophagia</taxon>
        <taxon>Chitinophagales</taxon>
        <taxon>Chitinophagaceae</taxon>
        <taxon>Taibaiella</taxon>
    </lineage>
</organism>
<keyword evidence="3" id="KW-1185">Reference proteome</keyword>
<reference evidence="2 3" key="1">
    <citation type="submission" date="2018-03" db="EMBL/GenBank/DDBJ databases">
        <title>Genomic Encyclopedia of Type Strains, Phase III (KMG-III): the genomes of soil and plant-associated and newly described type strains.</title>
        <authorList>
            <person name="Whitman W."/>
        </authorList>
    </citation>
    <scope>NUCLEOTIDE SEQUENCE [LARGE SCALE GENOMIC DNA]</scope>
    <source>
        <strain evidence="2 3">CGMCC 1.12700</strain>
    </source>
</reference>
<dbReference type="RefSeq" id="WP_106523802.1">
    <property type="nucleotide sequence ID" value="NZ_PYGD01000006.1"/>
</dbReference>
<dbReference type="AlphaFoldDB" id="A0A2P8D1V9"/>
<gene>
    <name evidence="2" type="ORF">B0I18_106216</name>
</gene>
<sequence>MELHIIEDDLICNIQLAFREHYPCLDLWFYKNPYQTGITPLQPEKLDQQLPIAEITMFHNGGYIDISPDRCLAGVEADFFHKFGLCVRVMRLSGEPPSSLNGSHNPSLQQLNDSGFNKASSLTPYNSGTAPRRNIPSSSSNI</sequence>
<proteinExistence type="predicted"/>
<protein>
    <submittedName>
        <fullName evidence="2">Uncharacterized protein</fullName>
    </submittedName>
</protein>
<accession>A0A2P8D1V9</accession>
<feature type="region of interest" description="Disordered" evidence="1">
    <location>
        <begin position="119"/>
        <end position="142"/>
    </location>
</feature>
<dbReference type="EMBL" id="PYGD01000006">
    <property type="protein sequence ID" value="PSK91204.1"/>
    <property type="molecule type" value="Genomic_DNA"/>
</dbReference>
<dbReference type="OrthoDB" id="959050at2"/>
<evidence type="ECO:0000256" key="1">
    <source>
        <dbReference type="SAM" id="MobiDB-lite"/>
    </source>
</evidence>